<dbReference type="Proteomes" id="UP000663671">
    <property type="component" value="Chromosome 5"/>
</dbReference>
<evidence type="ECO:0000256" key="7">
    <source>
        <dbReference type="ARBA" id="ARBA00049203"/>
    </source>
</evidence>
<feature type="domain" description="AB hydrolase-1" evidence="9">
    <location>
        <begin position="125"/>
        <end position="364"/>
    </location>
</feature>
<evidence type="ECO:0000256" key="6">
    <source>
        <dbReference type="ARBA" id="ARBA00024741"/>
    </source>
</evidence>
<keyword evidence="4" id="KW-0719">Serine esterase</keyword>
<dbReference type="Pfam" id="PF12697">
    <property type="entry name" value="Abhydrolase_6"/>
    <property type="match status" value="1"/>
</dbReference>
<dbReference type="GO" id="GO:0051723">
    <property type="term" value="F:protein methylesterase activity"/>
    <property type="evidence" value="ECO:0007669"/>
    <property type="project" value="UniProtKB-EC"/>
</dbReference>
<reference evidence="10" key="1">
    <citation type="submission" date="2021-01" db="EMBL/GenBank/DDBJ databases">
        <title>Chromosome-level genome assembly of a human fungal pathogen reveals clustering of transcriptionally co-regulated genes.</title>
        <authorList>
            <person name="Voorhies M."/>
            <person name="Cohen S."/>
            <person name="Shea T.P."/>
            <person name="Petrus S."/>
            <person name="Munoz J.F."/>
            <person name="Poplawski S."/>
            <person name="Goldman W.E."/>
            <person name="Michael T."/>
            <person name="Cuomo C.A."/>
            <person name="Sil A."/>
            <person name="Beyhan S."/>
        </authorList>
    </citation>
    <scope>NUCLEOTIDE SEQUENCE</scope>
    <source>
        <strain evidence="10">WU24</strain>
    </source>
</reference>
<proteinExistence type="inferred from homology"/>
<name>A0A8A1MAA8_AJECA</name>
<evidence type="ECO:0000256" key="3">
    <source>
        <dbReference type="ARBA" id="ARBA00020672"/>
    </source>
</evidence>
<dbReference type="InterPro" id="IPR029058">
    <property type="entry name" value="AB_hydrolase_fold"/>
</dbReference>
<dbReference type="Gene3D" id="3.40.50.1820">
    <property type="entry name" value="alpha/beta hydrolase"/>
    <property type="match status" value="1"/>
</dbReference>
<protein>
    <recommendedName>
        <fullName evidence="3">Protein phosphatase methylesterase 1</fullName>
        <ecNumber evidence="2">3.1.1.89</ecNumber>
    </recommendedName>
</protein>
<dbReference type="SUPFAM" id="SSF53474">
    <property type="entry name" value="alpha/beta-Hydrolases"/>
    <property type="match status" value="1"/>
</dbReference>
<evidence type="ECO:0000256" key="1">
    <source>
        <dbReference type="ARBA" id="ARBA00008645"/>
    </source>
</evidence>
<gene>
    <name evidence="10" type="ORF">I7I51_03820</name>
</gene>
<accession>A0A8A1MAA8</accession>
<dbReference type="PANTHER" id="PTHR14189">
    <property type="entry name" value="PROTEIN PHOSPHATASE METHYLESTERASE-1 RELATED"/>
    <property type="match status" value="1"/>
</dbReference>
<dbReference type="PANTHER" id="PTHR14189:SF0">
    <property type="entry name" value="PROTEIN PHOSPHATASE METHYLESTERASE 1"/>
    <property type="match status" value="1"/>
</dbReference>
<evidence type="ECO:0000259" key="9">
    <source>
        <dbReference type="Pfam" id="PF12697"/>
    </source>
</evidence>
<comment type="catalytic activity">
    <reaction evidence="7">
        <text>[phosphatase 2A protein]-C-terminal L-leucine methyl ester + H2O = [phosphatase 2A protein]-C-terminal L-leucine + methanol + H(+)</text>
        <dbReference type="Rhea" id="RHEA:48548"/>
        <dbReference type="Rhea" id="RHEA-COMP:12134"/>
        <dbReference type="Rhea" id="RHEA-COMP:12135"/>
        <dbReference type="ChEBI" id="CHEBI:15377"/>
        <dbReference type="ChEBI" id="CHEBI:15378"/>
        <dbReference type="ChEBI" id="CHEBI:17790"/>
        <dbReference type="ChEBI" id="CHEBI:90516"/>
        <dbReference type="ChEBI" id="CHEBI:90517"/>
        <dbReference type="EC" id="3.1.1.89"/>
    </reaction>
</comment>
<evidence type="ECO:0000256" key="8">
    <source>
        <dbReference type="SAM" id="MobiDB-lite"/>
    </source>
</evidence>
<organism evidence="10 11">
    <name type="scientific">Ajellomyces capsulatus</name>
    <name type="common">Darling's disease fungus</name>
    <name type="synonym">Histoplasma capsulatum</name>
    <dbReference type="NCBI Taxonomy" id="5037"/>
    <lineage>
        <taxon>Eukaryota</taxon>
        <taxon>Fungi</taxon>
        <taxon>Dikarya</taxon>
        <taxon>Ascomycota</taxon>
        <taxon>Pezizomycotina</taxon>
        <taxon>Eurotiomycetes</taxon>
        <taxon>Eurotiomycetidae</taxon>
        <taxon>Onygenales</taxon>
        <taxon>Ajellomycetaceae</taxon>
        <taxon>Histoplasma</taxon>
    </lineage>
</organism>
<evidence type="ECO:0000256" key="4">
    <source>
        <dbReference type="ARBA" id="ARBA00022487"/>
    </source>
</evidence>
<dbReference type="VEuPathDB" id="FungiDB:I7I51_03820"/>
<sequence length="415" mass="45216">MSELQKSFAKSRLAKLPPEAPLFEDPSEDRENDHDGSAASRHYEHQDDDSSSASSASSTGTVIPSASKNLFARTPRLTSSRAEAAPLSWMDFFDRELYLDEDVDGLHITHHVYISTPSDSGPLFVTHHGAGSSGLSFAACAVEIKKLLPAAGILSLDARNHGSTSVKMSQDAENNSQVEMDLTLDTLSRDLLFVIEQTRIKMNWESHPDVVLVGHSLGGAVVTDAASKGELGSKLLAYAVLDVVEGFISLIKTNNASTRSRTIRNTLSARASVPPLLREDPSDSSRPWKWRTDLAATKPFWENWFIGLSKKFLQARGGKLLLLAGTDRLDTELIIGQMQGKYQLQVLPEAGHFIHEDQPAKTAQILVDFYKRNDRSALILLPKVGDIVATQAMAKGVGGGNDSGFPPSNWKKSNP</sequence>
<feature type="region of interest" description="Disordered" evidence="8">
    <location>
        <begin position="1"/>
        <end position="62"/>
    </location>
</feature>
<dbReference type="EMBL" id="CP069111">
    <property type="protein sequence ID" value="QSS61643.1"/>
    <property type="molecule type" value="Genomic_DNA"/>
</dbReference>
<dbReference type="OrthoDB" id="194865at2759"/>
<dbReference type="InterPro" id="IPR016812">
    <property type="entry name" value="PPase_methylesterase_euk"/>
</dbReference>
<evidence type="ECO:0000313" key="10">
    <source>
        <dbReference type="EMBL" id="QSS61643.1"/>
    </source>
</evidence>
<dbReference type="AlphaFoldDB" id="A0A8A1MAA8"/>
<dbReference type="InterPro" id="IPR000073">
    <property type="entry name" value="AB_hydrolase_1"/>
</dbReference>
<feature type="compositionally biased region" description="Basic and acidic residues" evidence="8">
    <location>
        <begin position="29"/>
        <end position="45"/>
    </location>
</feature>
<dbReference type="EC" id="3.1.1.89" evidence="2"/>
<keyword evidence="5" id="KW-0378">Hydrolase</keyword>
<evidence type="ECO:0000313" key="11">
    <source>
        <dbReference type="Proteomes" id="UP000663671"/>
    </source>
</evidence>
<comment type="similarity">
    <text evidence="1">Belongs to the AB hydrolase superfamily.</text>
</comment>
<comment type="function">
    <text evidence="6">Demethylates proteins that have been reversibly carboxymethylated. Demethylates the phosphatase PP2A catalytic subunit.</text>
</comment>
<evidence type="ECO:0000256" key="5">
    <source>
        <dbReference type="ARBA" id="ARBA00022801"/>
    </source>
</evidence>
<evidence type="ECO:0000256" key="2">
    <source>
        <dbReference type="ARBA" id="ARBA00013111"/>
    </source>
</evidence>